<accession>A0ABS6S310</accession>
<dbReference type="Proteomes" id="UP001196980">
    <property type="component" value="Unassembled WGS sequence"/>
</dbReference>
<reference evidence="1 2" key="1">
    <citation type="journal article" date="2020" name="J Geophys Res Biogeosci">
        <title>Magnetotaxis as an Adaptation to Enable Bacterial Shuttling of Microbial Sulfur and Sulfur Cycling Across Aquatic Oxic#Anoxic Interfaces.</title>
        <authorList>
            <person name="Li J."/>
            <person name="Liu P."/>
            <person name="Wang J."/>
            <person name="Roberts A.P."/>
            <person name="Pan Y."/>
        </authorList>
    </citation>
    <scope>NUCLEOTIDE SEQUENCE [LARGE SCALE GENOMIC DNA]</scope>
    <source>
        <strain evidence="1 2">MYR-1_YQ</strain>
    </source>
</reference>
<comment type="caution">
    <text evidence="1">The sequence shown here is derived from an EMBL/GenBank/DDBJ whole genome shotgun (WGS) entry which is preliminary data.</text>
</comment>
<protein>
    <submittedName>
        <fullName evidence="1">Uncharacterized protein</fullName>
    </submittedName>
</protein>
<dbReference type="EMBL" id="JABXWD010000415">
    <property type="protein sequence ID" value="MBV6343027.1"/>
    <property type="molecule type" value="Genomic_DNA"/>
</dbReference>
<feature type="non-terminal residue" evidence="1">
    <location>
        <position position="56"/>
    </location>
</feature>
<organism evidence="1 2">
    <name type="scientific">Candidatus Magnetobacterium casense</name>
    <dbReference type="NCBI Taxonomy" id="1455061"/>
    <lineage>
        <taxon>Bacteria</taxon>
        <taxon>Pseudomonadati</taxon>
        <taxon>Nitrospirota</taxon>
        <taxon>Thermodesulfovibrionia</taxon>
        <taxon>Thermodesulfovibrionales</taxon>
        <taxon>Candidatus Magnetobacteriaceae</taxon>
        <taxon>Candidatus Magnetobacterium</taxon>
    </lineage>
</organism>
<keyword evidence="2" id="KW-1185">Reference proteome</keyword>
<proteinExistence type="predicted"/>
<evidence type="ECO:0000313" key="1">
    <source>
        <dbReference type="EMBL" id="MBV6343027.1"/>
    </source>
</evidence>
<evidence type="ECO:0000313" key="2">
    <source>
        <dbReference type="Proteomes" id="UP001196980"/>
    </source>
</evidence>
<name>A0ABS6S310_9BACT</name>
<gene>
    <name evidence="1" type="ORF">HWQ67_15715</name>
</gene>
<sequence length="56" mass="6099">MTNDGKGAIATIVKPQESKAIVQWKGEPITITFQDVHNLICPLASDQEVAVFLKTC</sequence>